<dbReference type="EMBL" id="SRLB01000004">
    <property type="protein sequence ID" value="TGE01036.1"/>
    <property type="molecule type" value="Genomic_DNA"/>
</dbReference>
<dbReference type="Gene3D" id="1.10.40.70">
    <property type="match status" value="1"/>
</dbReference>
<organism evidence="5 6">
    <name type="scientific">Methylobacterium nonmethylotrophicum</name>
    <dbReference type="NCBI Taxonomy" id="1141884"/>
    <lineage>
        <taxon>Bacteria</taxon>
        <taxon>Pseudomonadati</taxon>
        <taxon>Pseudomonadota</taxon>
        <taxon>Alphaproteobacteria</taxon>
        <taxon>Hyphomicrobiales</taxon>
        <taxon>Methylobacteriaceae</taxon>
        <taxon>Methylobacterium</taxon>
    </lineage>
</organism>
<dbReference type="InterPro" id="IPR007831">
    <property type="entry name" value="T2SS_GspE_N"/>
</dbReference>
<evidence type="ECO:0000256" key="1">
    <source>
        <dbReference type="ARBA" id="ARBA00006611"/>
    </source>
</evidence>
<dbReference type="AlphaFoldDB" id="A0A4Z0NU31"/>
<dbReference type="Gene3D" id="3.40.50.300">
    <property type="entry name" value="P-loop containing nucleotide triphosphate hydrolases"/>
    <property type="match status" value="1"/>
</dbReference>
<dbReference type="GO" id="GO:0016887">
    <property type="term" value="F:ATP hydrolysis activity"/>
    <property type="evidence" value="ECO:0007669"/>
    <property type="project" value="TreeGrafter"/>
</dbReference>
<dbReference type="Pfam" id="PF05157">
    <property type="entry name" value="MshEN"/>
    <property type="match status" value="1"/>
</dbReference>
<dbReference type="GO" id="GO:0005886">
    <property type="term" value="C:plasma membrane"/>
    <property type="evidence" value="ECO:0007669"/>
    <property type="project" value="TreeGrafter"/>
</dbReference>
<dbReference type="PANTHER" id="PTHR30258">
    <property type="entry name" value="TYPE II SECRETION SYSTEM PROTEIN GSPE-RELATED"/>
    <property type="match status" value="1"/>
</dbReference>
<evidence type="ECO:0000313" key="5">
    <source>
        <dbReference type="EMBL" id="TGE01036.1"/>
    </source>
</evidence>
<evidence type="ECO:0000256" key="3">
    <source>
        <dbReference type="ARBA" id="ARBA00022840"/>
    </source>
</evidence>
<dbReference type="PANTHER" id="PTHR30258:SF2">
    <property type="entry name" value="COMG OPERON PROTEIN 1"/>
    <property type="match status" value="1"/>
</dbReference>
<evidence type="ECO:0000256" key="2">
    <source>
        <dbReference type="ARBA" id="ARBA00022741"/>
    </source>
</evidence>
<accession>A0A4Z0NU31</accession>
<comment type="caution">
    <text evidence="5">The sequence shown here is derived from an EMBL/GenBank/DDBJ whole genome shotgun (WGS) entry which is preliminary data.</text>
</comment>
<dbReference type="Pfam" id="PF00437">
    <property type="entry name" value="T2SSE"/>
    <property type="match status" value="1"/>
</dbReference>
<dbReference type="SUPFAM" id="SSF160246">
    <property type="entry name" value="EspE N-terminal domain-like"/>
    <property type="match status" value="1"/>
</dbReference>
<reference evidence="5 6" key="1">
    <citation type="submission" date="2019-04" db="EMBL/GenBank/DDBJ databases">
        <authorList>
            <person name="Feng G."/>
            <person name="Zhu H."/>
        </authorList>
    </citation>
    <scope>NUCLEOTIDE SEQUENCE [LARGE SCALE GENOMIC DNA]</scope>
    <source>
        <strain evidence="5 6">6HR-1</strain>
    </source>
</reference>
<dbReference type="InterPro" id="IPR027417">
    <property type="entry name" value="P-loop_NTPase"/>
</dbReference>
<dbReference type="GO" id="GO:0005524">
    <property type="term" value="F:ATP binding"/>
    <property type="evidence" value="ECO:0007669"/>
    <property type="project" value="UniProtKB-KW"/>
</dbReference>
<gene>
    <name evidence="5" type="ORF">EU555_05360</name>
</gene>
<dbReference type="InterPro" id="IPR037257">
    <property type="entry name" value="T2SS_E_N_sf"/>
</dbReference>
<protein>
    <submittedName>
        <fullName evidence="5">Type II/IV secretion system protein</fullName>
    </submittedName>
</protein>
<sequence length="567" mass="60559">MASKGVSSTEPSLSQFIDRLLSWDVIDQRALERAERVARSEGRRLDRVLNDLGLLTDDEFARAWASVTGWPVADETAYPCDPVLADVLPPAFLRSAEVVPLGVEGEVLTLAALDPLDPFSAPAIALKTGLTVRRLIARPRDIGQALSAISAPRPAARAEVALGGEVHSQDIDRLRDLASDAPVIRLVQDLLARAVERRASDIHLTVSRRGARARLRVDGLLHDVPAPPLELYEAVVSRIKIMSGLDIAERRLPQDGSARAVVAGREVDLRTATMPHVAGEGVVLRILDRAALTFGLEELGVSAAFMADLKTALAQPNGLVLMTGPTGSGKTTTLYAALRAIVRADRNIVTIEDPVEYQLDERITQIEVNARIGLDFPRTLRAVLRQDPDVILIGEIRDGETAAIAARAAMTGHLVLASVHTSTAAAAIPRLIDMGVEPYLLASTVRAVMAQRLLRRTCAPCRGTLAPLPPDRLAALGLPRETRAMGAVGRGCELCGGSGYSGRIAVTEFLPVCEAVRGEIAKGGDALRLQEVARGRGMRTLVENAVDLLGAGQSSLSEIERVLGQAT</sequence>
<dbReference type="Gene3D" id="3.30.300.160">
    <property type="entry name" value="Type II secretion system, protein E, N-terminal domain"/>
    <property type="match status" value="1"/>
</dbReference>
<dbReference type="SUPFAM" id="SSF52540">
    <property type="entry name" value="P-loop containing nucleoside triphosphate hydrolases"/>
    <property type="match status" value="1"/>
</dbReference>
<name>A0A4Z0NU31_9HYPH</name>
<keyword evidence="2" id="KW-0547">Nucleotide-binding</keyword>
<dbReference type="CDD" id="cd01129">
    <property type="entry name" value="PulE-GspE-like"/>
    <property type="match status" value="1"/>
</dbReference>
<dbReference type="InterPro" id="IPR003593">
    <property type="entry name" value="AAA+_ATPase"/>
</dbReference>
<dbReference type="Proteomes" id="UP000297535">
    <property type="component" value="Unassembled WGS sequence"/>
</dbReference>
<evidence type="ECO:0000259" key="4">
    <source>
        <dbReference type="PROSITE" id="PS00662"/>
    </source>
</evidence>
<dbReference type="PROSITE" id="PS00662">
    <property type="entry name" value="T2SP_E"/>
    <property type="match status" value="1"/>
</dbReference>
<keyword evidence="3" id="KW-0067">ATP-binding</keyword>
<feature type="domain" description="Bacterial type II secretion system protein E" evidence="4">
    <location>
        <begin position="384"/>
        <end position="398"/>
    </location>
</feature>
<dbReference type="OrthoDB" id="9804785at2"/>
<dbReference type="InterPro" id="IPR001482">
    <property type="entry name" value="T2SS/T4SS_dom"/>
</dbReference>
<evidence type="ECO:0000313" key="6">
    <source>
        <dbReference type="Proteomes" id="UP000297535"/>
    </source>
</evidence>
<proteinExistence type="inferred from homology"/>
<keyword evidence="6" id="KW-1185">Reference proteome</keyword>
<dbReference type="Gene3D" id="3.30.450.90">
    <property type="match status" value="1"/>
</dbReference>
<dbReference type="SMART" id="SM00382">
    <property type="entry name" value="AAA"/>
    <property type="match status" value="1"/>
</dbReference>
<comment type="similarity">
    <text evidence="1">Belongs to the GSP E family.</text>
</comment>